<dbReference type="RefSeq" id="XP_009767271.1">
    <property type="nucleotide sequence ID" value="XM_009768969.1"/>
</dbReference>
<feature type="domain" description="Aminotransferase-like plant mobile" evidence="1">
    <location>
        <begin position="66"/>
        <end position="126"/>
    </location>
</feature>
<keyword evidence="2" id="KW-1185">Reference proteome</keyword>
<dbReference type="Pfam" id="PF10536">
    <property type="entry name" value="PMD"/>
    <property type="match status" value="2"/>
</dbReference>
<dbReference type="AlphaFoldDB" id="A0A1U7VQQ0"/>
<name>A0A1U7VQQ0_NICSY</name>
<dbReference type="Proteomes" id="UP000189701">
    <property type="component" value="Unplaced"/>
</dbReference>
<reference evidence="3" key="2">
    <citation type="submission" date="2025-08" db="UniProtKB">
        <authorList>
            <consortium name="RefSeq"/>
        </authorList>
    </citation>
    <scope>IDENTIFICATION</scope>
    <source>
        <tissue evidence="3">Leaf</tissue>
    </source>
</reference>
<dbReference type="GO" id="GO:0010073">
    <property type="term" value="P:meristem maintenance"/>
    <property type="evidence" value="ECO:0007669"/>
    <property type="project" value="InterPro"/>
</dbReference>
<evidence type="ECO:0000313" key="2">
    <source>
        <dbReference type="Proteomes" id="UP000189701"/>
    </source>
</evidence>
<accession>A0A1U7VQQ0</accession>
<dbReference type="PANTHER" id="PTHR46033">
    <property type="entry name" value="PROTEIN MAIN-LIKE 2"/>
    <property type="match status" value="1"/>
</dbReference>
<dbReference type="OrthoDB" id="1305929at2759"/>
<gene>
    <name evidence="3" type="primary">LOC104218472</name>
</gene>
<proteinExistence type="predicted"/>
<dbReference type="InterPro" id="IPR044824">
    <property type="entry name" value="MAIN-like"/>
</dbReference>
<sequence length="372" mass="43176">MEVPPLHPGPASLELLQLQAEHRSSYIWEGELLDRTLRSRKIDDVLDFLKERQLYPCIVRLLQDTGFYSIIEISRLQLDWSLLTALIERWRQEMHTFHFPIGETTITLQDVEVLYGLPVDGLVVALPRGTRDYMGAQWYMRSLMLLMFGGVLFPNTSGNLVRLRFLHHLELLDDLPQYSWGVAVLGYLYQQMCRRWVERRGYGRKYDARHNIPLCRDLLDLLEDAQFIWTPYSDALISSLPDYCSTGRLMGSSSVLLVCLDIVEHHTIERVLRQFGRPQHVSPPPAWVRTHYQRDDRSNVDQAYEALVEALIERNPVHRAGSRFVPYAGRHEVLVIRLHMFHQLGLQMRQHTGPLWPATLLLGPDPGPRQAL</sequence>
<protein>
    <submittedName>
        <fullName evidence="3">Serine/threonine-protein phosphatase 7 long form homolog</fullName>
    </submittedName>
</protein>
<dbReference type="STRING" id="4096.A0A1U7VQQ0"/>
<feature type="domain" description="Aminotransferase-like plant mobile" evidence="1">
    <location>
        <begin position="195"/>
        <end position="298"/>
    </location>
</feature>
<dbReference type="InterPro" id="IPR019557">
    <property type="entry name" value="AminoTfrase-like_pln_mobile"/>
</dbReference>
<evidence type="ECO:0000313" key="3">
    <source>
        <dbReference type="RefSeq" id="XP_009767271.1"/>
    </source>
</evidence>
<organism evidence="2 3">
    <name type="scientific">Nicotiana sylvestris</name>
    <name type="common">Wood tobacco</name>
    <name type="synonym">South American tobacco</name>
    <dbReference type="NCBI Taxonomy" id="4096"/>
    <lineage>
        <taxon>Eukaryota</taxon>
        <taxon>Viridiplantae</taxon>
        <taxon>Streptophyta</taxon>
        <taxon>Embryophyta</taxon>
        <taxon>Tracheophyta</taxon>
        <taxon>Spermatophyta</taxon>
        <taxon>Magnoliopsida</taxon>
        <taxon>eudicotyledons</taxon>
        <taxon>Gunneridae</taxon>
        <taxon>Pentapetalae</taxon>
        <taxon>asterids</taxon>
        <taxon>lamiids</taxon>
        <taxon>Solanales</taxon>
        <taxon>Solanaceae</taxon>
        <taxon>Nicotianoideae</taxon>
        <taxon>Nicotianeae</taxon>
        <taxon>Nicotiana</taxon>
    </lineage>
</organism>
<evidence type="ECO:0000259" key="1">
    <source>
        <dbReference type="Pfam" id="PF10536"/>
    </source>
</evidence>
<reference evidence="2" key="1">
    <citation type="journal article" date="2013" name="Genome Biol.">
        <title>Reference genomes and transcriptomes of Nicotiana sylvestris and Nicotiana tomentosiformis.</title>
        <authorList>
            <person name="Sierro N."/>
            <person name="Battey J.N."/>
            <person name="Ouadi S."/>
            <person name="Bovet L."/>
            <person name="Goepfert S."/>
            <person name="Bakaher N."/>
            <person name="Peitsch M.C."/>
            <person name="Ivanov N.V."/>
        </authorList>
    </citation>
    <scope>NUCLEOTIDE SEQUENCE [LARGE SCALE GENOMIC DNA]</scope>
</reference>
<dbReference type="PANTHER" id="PTHR46033:SF8">
    <property type="entry name" value="PROTEIN MAINTENANCE OF MERISTEMS-LIKE"/>
    <property type="match status" value="1"/>
</dbReference>
<dbReference type="eggNOG" id="ENOG502QW7G">
    <property type="taxonomic scope" value="Eukaryota"/>
</dbReference>